<evidence type="ECO:0000259" key="1">
    <source>
        <dbReference type="Pfam" id="PF00155"/>
    </source>
</evidence>
<proteinExistence type="predicted"/>
<dbReference type="Pfam" id="PF00155">
    <property type="entry name" value="Aminotran_1_2"/>
    <property type="match status" value="1"/>
</dbReference>
<protein>
    <submittedName>
        <fullName evidence="2">DNA-binding transcriptional MocR family regulator</fullName>
    </submittedName>
</protein>
<dbReference type="RefSeq" id="WP_146227317.1">
    <property type="nucleotide sequence ID" value="NZ_JAHBRY010000001.1"/>
</dbReference>
<dbReference type="EMBL" id="QJJK01000004">
    <property type="protein sequence ID" value="PXW60009.1"/>
    <property type="molecule type" value="Genomic_DNA"/>
</dbReference>
<dbReference type="InterPro" id="IPR051446">
    <property type="entry name" value="HTH_trans_reg/aminotransferase"/>
</dbReference>
<dbReference type="PANTHER" id="PTHR46577:SF1">
    <property type="entry name" value="HTH-TYPE TRANSCRIPTIONAL REGULATORY PROTEIN GABR"/>
    <property type="match status" value="1"/>
</dbReference>
<name>A0A2V3U8K1_9HYPH</name>
<dbReference type="InterPro" id="IPR015422">
    <property type="entry name" value="PyrdxlP-dep_Trfase_small"/>
</dbReference>
<gene>
    <name evidence="2" type="ORF">C7450_10459</name>
</gene>
<dbReference type="GO" id="GO:0003677">
    <property type="term" value="F:DNA binding"/>
    <property type="evidence" value="ECO:0007669"/>
    <property type="project" value="UniProtKB-KW"/>
</dbReference>
<dbReference type="PANTHER" id="PTHR46577">
    <property type="entry name" value="HTH-TYPE TRANSCRIPTIONAL REGULATORY PROTEIN GABR"/>
    <property type="match status" value="1"/>
</dbReference>
<keyword evidence="2" id="KW-0238">DNA-binding</keyword>
<dbReference type="Gene3D" id="3.40.640.10">
    <property type="entry name" value="Type I PLP-dependent aspartate aminotransferase-like (Major domain)"/>
    <property type="match status" value="1"/>
</dbReference>
<dbReference type="SUPFAM" id="SSF53383">
    <property type="entry name" value="PLP-dependent transferases"/>
    <property type="match status" value="1"/>
</dbReference>
<dbReference type="Gene3D" id="3.90.1150.10">
    <property type="entry name" value="Aspartate Aminotransferase, domain 1"/>
    <property type="match status" value="1"/>
</dbReference>
<dbReference type="CDD" id="cd00609">
    <property type="entry name" value="AAT_like"/>
    <property type="match status" value="1"/>
</dbReference>
<comment type="caution">
    <text evidence="2">The sequence shown here is derived from an EMBL/GenBank/DDBJ whole genome shotgun (WGS) entry which is preliminary data.</text>
</comment>
<organism evidence="2 3">
    <name type="scientific">Chelatococcus asaccharovorans</name>
    <dbReference type="NCBI Taxonomy" id="28210"/>
    <lineage>
        <taxon>Bacteria</taxon>
        <taxon>Pseudomonadati</taxon>
        <taxon>Pseudomonadota</taxon>
        <taxon>Alphaproteobacteria</taxon>
        <taxon>Hyphomicrobiales</taxon>
        <taxon>Chelatococcaceae</taxon>
        <taxon>Chelatococcus</taxon>
    </lineage>
</organism>
<dbReference type="InterPro" id="IPR015424">
    <property type="entry name" value="PyrdxlP-dep_Trfase"/>
</dbReference>
<reference evidence="2 3" key="1">
    <citation type="submission" date="2018-05" db="EMBL/GenBank/DDBJ databases">
        <title>Genomic Encyclopedia of Type Strains, Phase IV (KMG-IV): sequencing the most valuable type-strain genomes for metagenomic binning, comparative biology and taxonomic classification.</title>
        <authorList>
            <person name="Goeker M."/>
        </authorList>
    </citation>
    <scope>NUCLEOTIDE SEQUENCE [LARGE SCALE GENOMIC DNA]</scope>
    <source>
        <strain evidence="2 3">DSM 6462</strain>
    </source>
</reference>
<dbReference type="AlphaFoldDB" id="A0A2V3U8K1"/>
<evidence type="ECO:0000313" key="3">
    <source>
        <dbReference type="Proteomes" id="UP000248021"/>
    </source>
</evidence>
<dbReference type="Proteomes" id="UP000248021">
    <property type="component" value="Unassembled WGS sequence"/>
</dbReference>
<feature type="domain" description="Aminotransferase class I/classII large" evidence="1">
    <location>
        <begin position="65"/>
        <end position="366"/>
    </location>
</feature>
<dbReference type="GO" id="GO:0030170">
    <property type="term" value="F:pyridoxal phosphate binding"/>
    <property type="evidence" value="ECO:0007669"/>
    <property type="project" value="InterPro"/>
</dbReference>
<evidence type="ECO:0000313" key="2">
    <source>
        <dbReference type="EMBL" id="PXW60009.1"/>
    </source>
</evidence>
<sequence>MDDLSGIKKAAQVPASSIDFGRNFPPPSPLVQRALEDSFVDLGGANIADAIRFPRFMGTARDREAASTWLAQRFDQKPDPERVVLSSGSQNVLAMLMAYFVKPGGTLLVEELTYPAIKPLSRLFGIKLHPVSMDDEGITPTSLERACAEMRDDARALYCMPTLHNPTSATMSDARRAEIAEVARRHDLWLFEDDIYGMLPENSPPPLSVYAPERSWYMLGLSKSLAAQLRVAYVVGPNAHITKDVFWPGVRTTNWMVAPLVAEVASHWLSSGIAYEILRSVRLETSRRRALAASILPCEQISSKASNYHLWIDLPRGWQLSEFVKAALDAGVVVGAGDSFAVNNERGDHKFRIGLGVPSTQDELKRGLAIIASLHDAR</sequence>
<dbReference type="InterPro" id="IPR015421">
    <property type="entry name" value="PyrdxlP-dep_Trfase_major"/>
</dbReference>
<keyword evidence="3" id="KW-1185">Reference proteome</keyword>
<dbReference type="OrthoDB" id="9794015at2"/>
<accession>A0A2V3U8K1</accession>
<dbReference type="InterPro" id="IPR004839">
    <property type="entry name" value="Aminotransferase_I/II_large"/>
</dbReference>